<dbReference type="GO" id="GO:0005655">
    <property type="term" value="C:nucleolar ribonuclease P complex"/>
    <property type="evidence" value="ECO:0007669"/>
    <property type="project" value="InterPro"/>
</dbReference>
<feature type="transmembrane region" description="Helical" evidence="4">
    <location>
        <begin position="111"/>
        <end position="129"/>
    </location>
</feature>
<dbReference type="InterPro" id="IPR002775">
    <property type="entry name" value="DNA/RNA-bd_Alba-like"/>
</dbReference>
<evidence type="ECO:0000313" key="7">
    <source>
        <dbReference type="WBParaSite" id="TCNE_0001745701-mRNA-1"/>
    </source>
</evidence>
<comment type="subcellular location">
    <subcellularLocation>
        <location evidence="1">Nucleus</location>
        <location evidence="1">Nucleolus</location>
    </subcellularLocation>
</comment>
<dbReference type="Gene3D" id="3.30.110.20">
    <property type="entry name" value="Alba-like domain"/>
    <property type="match status" value="1"/>
</dbReference>
<dbReference type="GO" id="GO:0001682">
    <property type="term" value="P:tRNA 5'-leader removal"/>
    <property type="evidence" value="ECO:0007669"/>
    <property type="project" value="InterPro"/>
</dbReference>
<dbReference type="Proteomes" id="UP000050794">
    <property type="component" value="Unassembled WGS sequence"/>
</dbReference>
<evidence type="ECO:0000256" key="2">
    <source>
        <dbReference type="ARBA" id="ARBA00022694"/>
    </source>
</evidence>
<evidence type="ECO:0000259" key="5">
    <source>
        <dbReference type="Pfam" id="PF01918"/>
    </source>
</evidence>
<keyword evidence="4" id="KW-0472">Membrane</keyword>
<evidence type="ECO:0000313" key="6">
    <source>
        <dbReference type="Proteomes" id="UP000050794"/>
    </source>
</evidence>
<keyword evidence="4" id="KW-1133">Transmembrane helix</keyword>
<name>A0A183V9N6_TOXCA</name>
<reference evidence="7" key="1">
    <citation type="submission" date="2016-06" db="UniProtKB">
        <authorList>
            <consortium name="WormBaseParasite"/>
        </authorList>
    </citation>
    <scope>IDENTIFICATION</scope>
</reference>
<dbReference type="Pfam" id="PF01918">
    <property type="entry name" value="Alba"/>
    <property type="match status" value="1"/>
</dbReference>
<dbReference type="GO" id="GO:0000172">
    <property type="term" value="C:ribonuclease MRP complex"/>
    <property type="evidence" value="ECO:0007669"/>
    <property type="project" value="InterPro"/>
</dbReference>
<dbReference type="PANTHER" id="PTHR15314">
    <property type="entry name" value="RIBONUCLEASE P PROTEIN SUBUNIT P20"/>
    <property type="match status" value="1"/>
</dbReference>
<keyword evidence="6" id="KW-1185">Reference proteome</keyword>
<dbReference type="InterPro" id="IPR014612">
    <property type="entry name" value="Pop7/Rpp20"/>
</dbReference>
<keyword evidence="2" id="KW-0819">tRNA processing</keyword>
<dbReference type="WBParaSite" id="TCNE_0001745701-mRNA-1">
    <property type="protein sequence ID" value="TCNE_0001745701-mRNA-1"/>
    <property type="gene ID" value="TCNE_0001745701"/>
</dbReference>
<evidence type="ECO:0000256" key="3">
    <source>
        <dbReference type="ARBA" id="ARBA00023242"/>
    </source>
</evidence>
<proteinExistence type="predicted"/>
<accession>A0A183V9N6</accession>
<feature type="domain" description="DNA/RNA-binding protein Alba-like" evidence="5">
    <location>
        <begin position="58"/>
        <end position="108"/>
    </location>
</feature>
<sequence length="130" mass="14684">LEVCQDWRAAESVGGAGLLFDGICRALPLTLIMTMQTPQGRVDEQLYTCFRHTSMAAQRSRIQQLLDSDVDEVILHGIGSAVSRTVNLALQIQRKLANSVKLNVRTSTIRVNLFTLFQGFYIYIYIFIFL</sequence>
<organism evidence="6 7">
    <name type="scientific">Toxocara canis</name>
    <name type="common">Canine roundworm</name>
    <dbReference type="NCBI Taxonomy" id="6265"/>
    <lineage>
        <taxon>Eukaryota</taxon>
        <taxon>Metazoa</taxon>
        <taxon>Ecdysozoa</taxon>
        <taxon>Nematoda</taxon>
        <taxon>Chromadorea</taxon>
        <taxon>Rhabditida</taxon>
        <taxon>Spirurina</taxon>
        <taxon>Ascaridomorpha</taxon>
        <taxon>Ascaridoidea</taxon>
        <taxon>Toxocaridae</taxon>
        <taxon>Toxocara</taxon>
    </lineage>
</organism>
<dbReference type="InterPro" id="IPR036882">
    <property type="entry name" value="Alba-like_dom_sf"/>
</dbReference>
<dbReference type="PANTHER" id="PTHR15314:SF1">
    <property type="entry name" value="RIBONUCLEASE P PROTEIN SUBUNIT P20"/>
    <property type="match status" value="1"/>
</dbReference>
<dbReference type="AlphaFoldDB" id="A0A183V9N6"/>
<evidence type="ECO:0000256" key="4">
    <source>
        <dbReference type="SAM" id="Phobius"/>
    </source>
</evidence>
<dbReference type="SUPFAM" id="SSF82704">
    <property type="entry name" value="AlbA-like"/>
    <property type="match status" value="1"/>
</dbReference>
<evidence type="ECO:0000256" key="1">
    <source>
        <dbReference type="ARBA" id="ARBA00004604"/>
    </source>
</evidence>
<keyword evidence="3" id="KW-0539">Nucleus</keyword>
<dbReference type="GO" id="GO:0003676">
    <property type="term" value="F:nucleic acid binding"/>
    <property type="evidence" value="ECO:0007669"/>
    <property type="project" value="InterPro"/>
</dbReference>
<keyword evidence="4" id="KW-0812">Transmembrane</keyword>
<protein>
    <submittedName>
        <fullName evidence="7">Alba domain-containing protein</fullName>
    </submittedName>
</protein>